<proteinExistence type="predicted"/>
<evidence type="ECO:0000313" key="1">
    <source>
        <dbReference type="EMBL" id="PWQ98309.1"/>
    </source>
</evidence>
<organism evidence="1 2">
    <name type="scientific">Leucothrix arctica</name>
    <dbReference type="NCBI Taxonomy" id="1481894"/>
    <lineage>
        <taxon>Bacteria</taxon>
        <taxon>Pseudomonadati</taxon>
        <taxon>Pseudomonadota</taxon>
        <taxon>Gammaproteobacteria</taxon>
        <taxon>Thiotrichales</taxon>
        <taxon>Thiotrichaceae</taxon>
        <taxon>Leucothrix</taxon>
    </lineage>
</organism>
<dbReference type="CDD" id="cd07067">
    <property type="entry name" value="HP_PGM_like"/>
    <property type="match status" value="1"/>
</dbReference>
<dbReference type="EMBL" id="QGKL01000012">
    <property type="protein sequence ID" value="PWQ98309.1"/>
    <property type="molecule type" value="Genomic_DNA"/>
</dbReference>
<accession>A0A317CJ03</accession>
<dbReference type="SUPFAM" id="SSF53254">
    <property type="entry name" value="Phosphoglycerate mutase-like"/>
    <property type="match status" value="1"/>
</dbReference>
<dbReference type="Proteomes" id="UP000245506">
    <property type="component" value="Unassembled WGS sequence"/>
</dbReference>
<sequence length="211" mass="23352">MPQTTHSTSALSRLKQQLSTVTKQFWQLPLLVFSCLIFTTGSLQADETAALKSLKSGNHFAIMRHALAPGMGDPSNFDLQDCSTQRNLSQRGIDQAVNIGKRFRDSGITEAQVFTSEWCRCIDTAKYLDLNTPIELPLISSFFETREQASPQTLSLNAWLLKQDLSKPIVLVTHQVNITALTGVFPASGEIIIVKREEDGTLTVANRVQTD</sequence>
<protein>
    <submittedName>
        <fullName evidence="1">Histidine phosphatase family protein</fullName>
    </submittedName>
</protein>
<dbReference type="Gene3D" id="3.40.50.1240">
    <property type="entry name" value="Phosphoglycerate mutase-like"/>
    <property type="match status" value="1"/>
</dbReference>
<dbReference type="InterPro" id="IPR013078">
    <property type="entry name" value="His_Pase_superF_clade-1"/>
</dbReference>
<gene>
    <name evidence="1" type="ORF">DKT75_04025</name>
</gene>
<keyword evidence="2" id="KW-1185">Reference proteome</keyword>
<reference evidence="1 2" key="1">
    <citation type="submission" date="2018-05" db="EMBL/GenBank/DDBJ databases">
        <title>Leucothrix arctica sp. nov., isolated from Arctic seawater.</title>
        <authorList>
            <person name="Choi A."/>
            <person name="Baek K."/>
        </authorList>
    </citation>
    <scope>NUCLEOTIDE SEQUENCE [LARGE SCALE GENOMIC DNA]</scope>
    <source>
        <strain evidence="1 2">IMCC9719</strain>
    </source>
</reference>
<dbReference type="RefSeq" id="WP_109822150.1">
    <property type="nucleotide sequence ID" value="NZ_QGKL01000012.1"/>
</dbReference>
<name>A0A317CJ03_9GAMM</name>
<evidence type="ECO:0000313" key="2">
    <source>
        <dbReference type="Proteomes" id="UP000245506"/>
    </source>
</evidence>
<dbReference type="OrthoDB" id="8685508at2"/>
<dbReference type="Pfam" id="PF00300">
    <property type="entry name" value="His_Phos_1"/>
    <property type="match status" value="1"/>
</dbReference>
<dbReference type="InterPro" id="IPR029033">
    <property type="entry name" value="His_PPase_superfam"/>
</dbReference>
<comment type="caution">
    <text evidence="1">The sequence shown here is derived from an EMBL/GenBank/DDBJ whole genome shotgun (WGS) entry which is preliminary data.</text>
</comment>
<dbReference type="AlphaFoldDB" id="A0A317CJ03"/>